<dbReference type="EC" id="2.1.1.166" evidence="6 11"/>
<keyword evidence="1 11" id="KW-0698">rRNA processing</keyword>
<dbReference type="InterPro" id="IPR002877">
    <property type="entry name" value="RNA_MeTrfase_FtsJ_dom"/>
</dbReference>
<dbReference type="HAMAP" id="MF_01547">
    <property type="entry name" value="RNA_methyltr_E"/>
    <property type="match status" value="1"/>
</dbReference>
<dbReference type="EMBL" id="AP025516">
    <property type="protein sequence ID" value="BDD86349.1"/>
    <property type="molecule type" value="Genomic_DNA"/>
</dbReference>
<keyword evidence="13" id="KW-0547">Nucleotide-binding</keyword>
<feature type="binding site" evidence="11">
    <location>
        <position position="90"/>
    </location>
    <ligand>
        <name>S-adenosyl-L-methionine</name>
        <dbReference type="ChEBI" id="CHEBI:59789"/>
    </ligand>
</feature>
<evidence type="ECO:0000256" key="9">
    <source>
        <dbReference type="ARBA" id="ARBA00042745"/>
    </source>
</evidence>
<feature type="binding site" evidence="11">
    <location>
        <position position="69"/>
    </location>
    <ligand>
        <name>S-adenosyl-L-methionine</name>
        <dbReference type="ChEBI" id="CHEBI:59789"/>
    </ligand>
</feature>
<comment type="similarity">
    <text evidence="11">Belongs to the class I-like SAM-binding methyltransferase superfamily. RNA methyltransferase RlmE family.</text>
</comment>
<evidence type="ECO:0000313" key="13">
    <source>
        <dbReference type="EMBL" id="BDD86349.1"/>
    </source>
</evidence>
<accession>A0ABM7W5Y6</accession>
<proteinExistence type="inferred from homology"/>
<dbReference type="PANTHER" id="PTHR10920:SF18">
    <property type="entry name" value="RRNA METHYLTRANSFERASE 2, MITOCHONDRIAL"/>
    <property type="match status" value="1"/>
</dbReference>
<dbReference type="InterPro" id="IPR050082">
    <property type="entry name" value="RNA_methyltr_RlmE"/>
</dbReference>
<feature type="binding site" evidence="11">
    <location>
        <position position="113"/>
    </location>
    <ligand>
        <name>S-adenosyl-L-methionine</name>
        <dbReference type="ChEBI" id="CHEBI:59789"/>
    </ligand>
</feature>
<keyword evidence="14" id="KW-1185">Reference proteome</keyword>
<sequence length="199" mass="22830">MRKVKDYYFQKAKKENYPARSIYKLEEVQQKYRLLRPGDSVLDLGCHPGSWALFASEVVGPKGVVVGVDLQETIQPPRPGGAEIHWLCGDINDPGLVLQIRRIRPAFKVIISDIAPRTTGNRWADHQQSMRLVEQTYALAEQLLHEKGHYLCKVFQGEDSTPFVARLRKSFAMVKVIKPESSRKESREMFVLGMEYRKT</sequence>
<evidence type="ECO:0000313" key="14">
    <source>
        <dbReference type="Proteomes" id="UP000830055"/>
    </source>
</evidence>
<dbReference type="Gene3D" id="3.40.50.150">
    <property type="entry name" value="Vaccinia Virus protein VP39"/>
    <property type="match status" value="1"/>
</dbReference>
<dbReference type="GO" id="GO:0005524">
    <property type="term" value="F:ATP binding"/>
    <property type="evidence" value="ECO:0007669"/>
    <property type="project" value="UniProtKB-KW"/>
</dbReference>
<dbReference type="InterPro" id="IPR029063">
    <property type="entry name" value="SAM-dependent_MTases_sf"/>
</dbReference>
<reference evidence="13 14" key="1">
    <citation type="submission" date="2022-01" db="EMBL/GenBank/DDBJ databases">
        <title>Desulfofustis limnae sp. nov., a novel mesophilic sulfate-reducing bacterium isolated from marsh soil.</title>
        <authorList>
            <person name="Watanabe M."/>
            <person name="Takahashi A."/>
            <person name="Kojima H."/>
            <person name="Fukui M."/>
        </authorList>
    </citation>
    <scope>NUCLEOTIDE SEQUENCE [LARGE SCALE GENOMIC DNA]</scope>
    <source>
        <strain evidence="13 14">PPLL</strain>
    </source>
</reference>
<dbReference type="Proteomes" id="UP000830055">
    <property type="component" value="Chromosome"/>
</dbReference>
<keyword evidence="11" id="KW-0963">Cytoplasm</keyword>
<dbReference type="InterPro" id="IPR015507">
    <property type="entry name" value="rRNA-MeTfrase_E"/>
</dbReference>
<dbReference type="PANTHER" id="PTHR10920">
    <property type="entry name" value="RIBOSOMAL RNA METHYLTRANSFERASE"/>
    <property type="match status" value="1"/>
</dbReference>
<dbReference type="GO" id="GO:0008168">
    <property type="term" value="F:methyltransferase activity"/>
    <property type="evidence" value="ECO:0007669"/>
    <property type="project" value="UniProtKB-KW"/>
</dbReference>
<feature type="domain" description="Ribosomal RNA methyltransferase FtsJ" evidence="12">
    <location>
        <begin position="17"/>
        <end position="195"/>
    </location>
</feature>
<gene>
    <name evidence="11 13" type="primary">rlmE</name>
    <name evidence="11" type="synonym">ftsJ</name>
    <name evidence="11" type="synonym">rrmJ</name>
    <name evidence="13" type="ORF">DPPLL_07140</name>
</gene>
<protein>
    <recommendedName>
        <fullName evidence="7 11">Ribosomal RNA large subunit methyltransferase E</fullName>
        <ecNumber evidence="6 11">2.1.1.166</ecNumber>
    </recommendedName>
    <alternativeName>
        <fullName evidence="9 11">23S rRNA Um2552 methyltransferase</fullName>
    </alternativeName>
    <alternativeName>
        <fullName evidence="8 11">rRNA (uridine-2'-O-)-methyltransferase</fullName>
    </alternativeName>
</protein>
<comment type="function">
    <text evidence="5 11">Specifically methylates the uridine in position 2552 of 23S rRNA at the 2'-O position of the ribose in the fully assembled 50S ribosomal subunit.</text>
</comment>
<comment type="catalytic activity">
    <reaction evidence="10 11">
        <text>uridine(2552) in 23S rRNA + S-adenosyl-L-methionine = 2'-O-methyluridine(2552) in 23S rRNA + S-adenosyl-L-homocysteine + H(+)</text>
        <dbReference type="Rhea" id="RHEA:42720"/>
        <dbReference type="Rhea" id="RHEA-COMP:10202"/>
        <dbReference type="Rhea" id="RHEA-COMP:10203"/>
        <dbReference type="ChEBI" id="CHEBI:15378"/>
        <dbReference type="ChEBI" id="CHEBI:57856"/>
        <dbReference type="ChEBI" id="CHEBI:59789"/>
        <dbReference type="ChEBI" id="CHEBI:65315"/>
        <dbReference type="ChEBI" id="CHEBI:74478"/>
        <dbReference type="EC" id="2.1.1.166"/>
    </reaction>
</comment>
<dbReference type="SUPFAM" id="SSF53335">
    <property type="entry name" value="S-adenosyl-L-methionine-dependent methyltransferases"/>
    <property type="match status" value="1"/>
</dbReference>
<evidence type="ECO:0000256" key="8">
    <source>
        <dbReference type="ARBA" id="ARBA00041995"/>
    </source>
</evidence>
<evidence type="ECO:0000256" key="11">
    <source>
        <dbReference type="HAMAP-Rule" id="MF_01547"/>
    </source>
</evidence>
<comment type="subcellular location">
    <subcellularLocation>
        <location evidence="11">Cytoplasm</location>
    </subcellularLocation>
</comment>
<feature type="binding site" evidence="11">
    <location>
        <position position="51"/>
    </location>
    <ligand>
        <name>S-adenosyl-L-methionine</name>
        <dbReference type="ChEBI" id="CHEBI:59789"/>
    </ligand>
</feature>
<evidence type="ECO:0000259" key="12">
    <source>
        <dbReference type="Pfam" id="PF01728"/>
    </source>
</evidence>
<dbReference type="GO" id="GO:0032259">
    <property type="term" value="P:methylation"/>
    <property type="evidence" value="ECO:0007669"/>
    <property type="project" value="UniProtKB-KW"/>
</dbReference>
<feature type="active site" description="Proton acceptor" evidence="11">
    <location>
        <position position="153"/>
    </location>
</feature>
<evidence type="ECO:0000256" key="2">
    <source>
        <dbReference type="ARBA" id="ARBA00022603"/>
    </source>
</evidence>
<evidence type="ECO:0000256" key="4">
    <source>
        <dbReference type="ARBA" id="ARBA00022691"/>
    </source>
</evidence>
<evidence type="ECO:0000256" key="3">
    <source>
        <dbReference type="ARBA" id="ARBA00022679"/>
    </source>
</evidence>
<keyword evidence="3 11" id="KW-0808">Transferase</keyword>
<dbReference type="PIRSF" id="PIRSF005461">
    <property type="entry name" value="23S_rRNA_mtase"/>
    <property type="match status" value="1"/>
</dbReference>
<evidence type="ECO:0000256" key="6">
    <source>
        <dbReference type="ARBA" id="ARBA00038861"/>
    </source>
</evidence>
<dbReference type="Pfam" id="PF01728">
    <property type="entry name" value="FtsJ"/>
    <property type="match status" value="1"/>
</dbReference>
<dbReference type="RefSeq" id="WP_284153443.1">
    <property type="nucleotide sequence ID" value="NZ_AP025516.1"/>
</dbReference>
<keyword evidence="13" id="KW-0067">ATP-binding</keyword>
<keyword evidence="4 11" id="KW-0949">S-adenosyl-L-methionine</keyword>
<name>A0ABM7W5Y6_9BACT</name>
<feature type="binding site" evidence="11">
    <location>
        <position position="49"/>
    </location>
    <ligand>
        <name>S-adenosyl-L-methionine</name>
        <dbReference type="ChEBI" id="CHEBI:59789"/>
    </ligand>
</feature>
<evidence type="ECO:0000256" key="5">
    <source>
        <dbReference type="ARBA" id="ARBA00037569"/>
    </source>
</evidence>
<keyword evidence="2 11" id="KW-0489">Methyltransferase</keyword>
<evidence type="ECO:0000256" key="10">
    <source>
        <dbReference type="ARBA" id="ARBA00048970"/>
    </source>
</evidence>
<organism evidence="13 14">
    <name type="scientific">Desulfofustis limnaeus</name>
    <dbReference type="NCBI Taxonomy" id="2740163"/>
    <lineage>
        <taxon>Bacteria</taxon>
        <taxon>Pseudomonadati</taxon>
        <taxon>Thermodesulfobacteriota</taxon>
        <taxon>Desulfobulbia</taxon>
        <taxon>Desulfobulbales</taxon>
        <taxon>Desulfocapsaceae</taxon>
        <taxon>Desulfofustis</taxon>
    </lineage>
</organism>
<evidence type="ECO:0000256" key="7">
    <source>
        <dbReference type="ARBA" id="ARBA00041129"/>
    </source>
</evidence>
<evidence type="ECO:0000256" key="1">
    <source>
        <dbReference type="ARBA" id="ARBA00022552"/>
    </source>
</evidence>